<reference evidence="5 6" key="1">
    <citation type="submission" date="2017-07" db="EMBL/GenBank/DDBJ databases">
        <title>Amycolatopsis antarcticus sp. nov., isolated from the surface of an Antarcticus brown macroalga.</title>
        <authorList>
            <person name="Wang J."/>
            <person name="Leiva S."/>
            <person name="Huang J."/>
            <person name="Huang Y."/>
        </authorList>
    </citation>
    <scope>NUCLEOTIDE SEQUENCE [LARGE SCALE GENOMIC DNA]</scope>
    <source>
        <strain evidence="5 6">AU-G6</strain>
    </source>
</reference>
<dbReference type="InterPro" id="IPR003439">
    <property type="entry name" value="ABC_transporter-like_ATP-bd"/>
</dbReference>
<dbReference type="SMART" id="SM00382">
    <property type="entry name" value="AAA"/>
    <property type="match status" value="1"/>
</dbReference>
<accession>A0A263CW02</accession>
<keyword evidence="6" id="KW-1185">Reference proteome</keyword>
<evidence type="ECO:0000313" key="5">
    <source>
        <dbReference type="EMBL" id="OZM70271.1"/>
    </source>
</evidence>
<evidence type="ECO:0000256" key="3">
    <source>
        <dbReference type="ARBA" id="ARBA00022840"/>
    </source>
</evidence>
<proteinExistence type="predicted"/>
<dbReference type="PANTHER" id="PTHR42939:SF1">
    <property type="entry name" value="ABC TRANSPORTER ATP-BINDING PROTEIN ALBC-RELATED"/>
    <property type="match status" value="1"/>
</dbReference>
<protein>
    <submittedName>
        <fullName evidence="5">ABC transporter</fullName>
    </submittedName>
</protein>
<dbReference type="PROSITE" id="PS50893">
    <property type="entry name" value="ABC_TRANSPORTER_2"/>
    <property type="match status" value="1"/>
</dbReference>
<sequence length="276" mass="29492">MRVDGLTKRLGRTRALRDCSFDLRSGTVSALVGANGAGKSTLLKVLAGLYRPDEGSAVSSGRVSFVAQEKPLYRSLTASDMFRALARLNRVWDVRRGHRWLSRFGVPADRACAKLSDGERTQVALALALAAVPSVLLLDEPLASLDPLVRREVTAELLTEVADSGTTVVMSTHGVTELDGVADHLLLLAGGRLLARGEIDSLLRQHIRYVGPRSDTPPVGGEVVHARHEDDQSSFLVHAAEDVPGSPPAGWLARPVPLDDLVLAHLAASRTAEVPA</sequence>
<gene>
    <name evidence="5" type="ORF">CFN78_26220</name>
</gene>
<dbReference type="Gene3D" id="3.40.50.300">
    <property type="entry name" value="P-loop containing nucleotide triphosphate hydrolases"/>
    <property type="match status" value="1"/>
</dbReference>
<dbReference type="AlphaFoldDB" id="A0A263CW02"/>
<dbReference type="InterPro" id="IPR027417">
    <property type="entry name" value="P-loop_NTPase"/>
</dbReference>
<keyword evidence="1" id="KW-0813">Transport</keyword>
<keyword evidence="2" id="KW-0547">Nucleotide-binding</keyword>
<dbReference type="Pfam" id="PF00005">
    <property type="entry name" value="ABC_tran"/>
    <property type="match status" value="1"/>
</dbReference>
<keyword evidence="3" id="KW-0067">ATP-binding</keyword>
<dbReference type="EMBL" id="NKYE01000022">
    <property type="protein sequence ID" value="OZM70271.1"/>
    <property type="molecule type" value="Genomic_DNA"/>
</dbReference>
<dbReference type="GO" id="GO:0016887">
    <property type="term" value="F:ATP hydrolysis activity"/>
    <property type="evidence" value="ECO:0007669"/>
    <property type="project" value="InterPro"/>
</dbReference>
<comment type="caution">
    <text evidence="5">The sequence shown here is derived from an EMBL/GenBank/DDBJ whole genome shotgun (WGS) entry which is preliminary data.</text>
</comment>
<dbReference type="InterPro" id="IPR003593">
    <property type="entry name" value="AAA+_ATPase"/>
</dbReference>
<dbReference type="CDD" id="cd03230">
    <property type="entry name" value="ABC_DR_subfamily_A"/>
    <property type="match status" value="1"/>
</dbReference>
<dbReference type="SUPFAM" id="SSF52540">
    <property type="entry name" value="P-loop containing nucleoside triphosphate hydrolases"/>
    <property type="match status" value="1"/>
</dbReference>
<dbReference type="InParanoid" id="A0A263CW02"/>
<dbReference type="OrthoDB" id="9804819at2"/>
<dbReference type="InterPro" id="IPR051782">
    <property type="entry name" value="ABC_Transporter_VariousFunc"/>
</dbReference>
<dbReference type="Proteomes" id="UP000242444">
    <property type="component" value="Unassembled WGS sequence"/>
</dbReference>
<evidence type="ECO:0000313" key="6">
    <source>
        <dbReference type="Proteomes" id="UP000242444"/>
    </source>
</evidence>
<name>A0A263CW02_9PSEU</name>
<evidence type="ECO:0000256" key="2">
    <source>
        <dbReference type="ARBA" id="ARBA00022741"/>
    </source>
</evidence>
<evidence type="ECO:0000256" key="1">
    <source>
        <dbReference type="ARBA" id="ARBA00022448"/>
    </source>
</evidence>
<feature type="domain" description="ABC transporter" evidence="4">
    <location>
        <begin position="1"/>
        <end position="215"/>
    </location>
</feature>
<organism evidence="5 6">
    <name type="scientific">Amycolatopsis antarctica</name>
    <dbReference type="NCBI Taxonomy" id="1854586"/>
    <lineage>
        <taxon>Bacteria</taxon>
        <taxon>Bacillati</taxon>
        <taxon>Actinomycetota</taxon>
        <taxon>Actinomycetes</taxon>
        <taxon>Pseudonocardiales</taxon>
        <taxon>Pseudonocardiaceae</taxon>
        <taxon>Amycolatopsis</taxon>
    </lineage>
</organism>
<evidence type="ECO:0000259" key="4">
    <source>
        <dbReference type="PROSITE" id="PS50893"/>
    </source>
</evidence>
<dbReference type="PANTHER" id="PTHR42939">
    <property type="entry name" value="ABC TRANSPORTER ATP-BINDING PROTEIN ALBC-RELATED"/>
    <property type="match status" value="1"/>
</dbReference>
<dbReference type="GO" id="GO:0005524">
    <property type="term" value="F:ATP binding"/>
    <property type="evidence" value="ECO:0007669"/>
    <property type="project" value="UniProtKB-KW"/>
</dbReference>